<evidence type="ECO:0000256" key="1">
    <source>
        <dbReference type="ARBA" id="ARBA00009981"/>
    </source>
</evidence>
<comment type="caution">
    <text evidence="3">The sequence shown here is derived from an EMBL/GenBank/DDBJ whole genome shotgun (WGS) entry which is preliminary data.</text>
</comment>
<dbReference type="OrthoDB" id="9802003at2"/>
<dbReference type="Pfam" id="PF02604">
    <property type="entry name" value="PhdYeFM_antitox"/>
    <property type="match status" value="1"/>
</dbReference>
<sequence length="85" mass="9625">MDAVTYSHTRQHLSEIMNKVTNDRAPVLITRQAGEPVVMMSLQDFNALEETAYLMRSPKNAKRLMESIEQLATNGGQFRELVDAD</sequence>
<accession>A0A1A6BZZ9</accession>
<evidence type="ECO:0000313" key="3">
    <source>
        <dbReference type="EMBL" id="OBS07883.1"/>
    </source>
</evidence>
<gene>
    <name evidence="3" type="ORF">Thpro_022133</name>
</gene>
<name>A0A1A6BZZ9_9GAMM</name>
<dbReference type="PANTHER" id="PTHR33713:SF6">
    <property type="entry name" value="ANTITOXIN YEFM"/>
    <property type="match status" value="1"/>
</dbReference>
<evidence type="ECO:0000256" key="2">
    <source>
        <dbReference type="RuleBase" id="RU362080"/>
    </source>
</evidence>
<dbReference type="InterPro" id="IPR051405">
    <property type="entry name" value="phD/YefM_antitoxin"/>
</dbReference>
<organism evidence="3 4">
    <name type="scientific">Acidihalobacter prosperus</name>
    <dbReference type="NCBI Taxonomy" id="160660"/>
    <lineage>
        <taxon>Bacteria</taxon>
        <taxon>Pseudomonadati</taxon>
        <taxon>Pseudomonadota</taxon>
        <taxon>Gammaproteobacteria</taxon>
        <taxon>Chromatiales</taxon>
        <taxon>Ectothiorhodospiraceae</taxon>
        <taxon>Acidihalobacter</taxon>
    </lineage>
</organism>
<dbReference type="Gene3D" id="6.10.250.330">
    <property type="match status" value="1"/>
</dbReference>
<comment type="similarity">
    <text evidence="1 2">Belongs to the phD/YefM antitoxin family.</text>
</comment>
<evidence type="ECO:0000313" key="4">
    <source>
        <dbReference type="Proteomes" id="UP000029273"/>
    </source>
</evidence>
<reference evidence="3 4" key="1">
    <citation type="journal article" date="2014" name="Genome Announc.">
        <title>Draft Genome Sequence of the Iron-Oxidizing, Acidophilic, and Halotolerant 'Thiobacillus prosperus' Type Strain DSM 5130.</title>
        <authorList>
            <person name="Ossandon F.J."/>
            <person name="Cardenas J.P."/>
            <person name="Corbett M."/>
            <person name="Quatrini R."/>
            <person name="Holmes D.S."/>
            <person name="Watkin E."/>
        </authorList>
    </citation>
    <scope>NUCLEOTIDE SEQUENCE [LARGE SCALE GENOMIC DNA]</scope>
    <source>
        <strain evidence="3 4">DSM 5130</strain>
    </source>
</reference>
<proteinExistence type="inferred from homology"/>
<dbReference type="InterPro" id="IPR036165">
    <property type="entry name" value="YefM-like_sf"/>
</dbReference>
<dbReference type="PANTHER" id="PTHR33713">
    <property type="entry name" value="ANTITOXIN YAFN-RELATED"/>
    <property type="match status" value="1"/>
</dbReference>
<protein>
    <recommendedName>
        <fullName evidence="2">Antitoxin</fullName>
    </recommendedName>
</protein>
<dbReference type="NCBIfam" id="TIGR01552">
    <property type="entry name" value="phd_fam"/>
    <property type="match status" value="1"/>
</dbReference>
<dbReference type="RefSeq" id="WP_038093209.1">
    <property type="nucleotide sequence ID" value="NZ_JQSG02000006.1"/>
</dbReference>
<comment type="function">
    <text evidence="2">Antitoxin component of a type II toxin-antitoxin (TA) system.</text>
</comment>
<dbReference type="SUPFAM" id="SSF143120">
    <property type="entry name" value="YefM-like"/>
    <property type="match status" value="1"/>
</dbReference>
<dbReference type="Gene3D" id="3.40.1620.10">
    <property type="entry name" value="YefM-like domain"/>
    <property type="match status" value="1"/>
</dbReference>
<dbReference type="EMBL" id="JQSG02000006">
    <property type="protein sequence ID" value="OBS07883.1"/>
    <property type="molecule type" value="Genomic_DNA"/>
</dbReference>
<dbReference type="InterPro" id="IPR006442">
    <property type="entry name" value="Antitoxin_Phd/YefM"/>
</dbReference>
<dbReference type="Proteomes" id="UP000029273">
    <property type="component" value="Unassembled WGS sequence"/>
</dbReference>
<keyword evidence="4" id="KW-1185">Reference proteome</keyword>
<dbReference type="AlphaFoldDB" id="A0A1A6BZZ9"/>